<proteinExistence type="inferred from homology"/>
<evidence type="ECO:0000313" key="4">
    <source>
        <dbReference type="Proteomes" id="UP000051010"/>
    </source>
</evidence>
<gene>
    <name evidence="3" type="ORF">FD47_GL000346</name>
</gene>
<evidence type="ECO:0008006" key="5">
    <source>
        <dbReference type="Google" id="ProtNLM"/>
    </source>
</evidence>
<dbReference type="Pfam" id="PF02452">
    <property type="entry name" value="PemK_toxin"/>
    <property type="match status" value="1"/>
</dbReference>
<reference evidence="3 4" key="1">
    <citation type="journal article" date="2015" name="Genome Announc.">
        <title>Expanding the biotechnology potential of lactobacilli through comparative genomics of 213 strains and associated genera.</title>
        <authorList>
            <person name="Sun Z."/>
            <person name="Harris H.M."/>
            <person name="McCann A."/>
            <person name="Guo C."/>
            <person name="Argimon S."/>
            <person name="Zhang W."/>
            <person name="Yang X."/>
            <person name="Jeffery I.B."/>
            <person name="Cooney J.C."/>
            <person name="Kagawa T.F."/>
            <person name="Liu W."/>
            <person name="Song Y."/>
            <person name="Salvetti E."/>
            <person name="Wrobel A."/>
            <person name="Rasinkangas P."/>
            <person name="Parkhill J."/>
            <person name="Rea M.C."/>
            <person name="O'Sullivan O."/>
            <person name="Ritari J."/>
            <person name="Douillard F.P."/>
            <person name="Paul Ross R."/>
            <person name="Yang R."/>
            <person name="Briner A.E."/>
            <person name="Felis G.E."/>
            <person name="de Vos W.M."/>
            <person name="Barrangou R."/>
            <person name="Klaenhammer T.R."/>
            <person name="Caufield P.W."/>
            <person name="Cui Y."/>
            <person name="Zhang H."/>
            <person name="O'Toole P.W."/>
        </authorList>
    </citation>
    <scope>NUCLEOTIDE SEQUENCE [LARGE SCALE GENOMIC DNA]</scope>
    <source>
        <strain evidence="3 4">DSM 18390</strain>
    </source>
</reference>
<organism evidence="3 4">
    <name type="scientific">Lentilactobacillus parafarraginis DSM 18390 = JCM 14109</name>
    <dbReference type="NCBI Taxonomy" id="1423786"/>
    <lineage>
        <taxon>Bacteria</taxon>
        <taxon>Bacillati</taxon>
        <taxon>Bacillota</taxon>
        <taxon>Bacilli</taxon>
        <taxon>Lactobacillales</taxon>
        <taxon>Lactobacillaceae</taxon>
        <taxon>Lentilactobacillus</taxon>
    </lineage>
</organism>
<dbReference type="InterPro" id="IPR003477">
    <property type="entry name" value="PemK-like"/>
</dbReference>
<evidence type="ECO:0000256" key="2">
    <source>
        <dbReference type="ARBA" id="ARBA00022649"/>
    </source>
</evidence>
<evidence type="ECO:0000256" key="1">
    <source>
        <dbReference type="ARBA" id="ARBA00007521"/>
    </source>
</evidence>
<sequence>MTFDPQSGREIKKRRPALVVSATPYNRATGFVQICPIISTIRHRPGFFTLTDQKAISGQVNAIQLRSVDFLSPHRNIVKVEAIDPRTFGEIAQFIRFIFDFDQILDFGD</sequence>
<evidence type="ECO:0000313" key="3">
    <source>
        <dbReference type="EMBL" id="KRM44544.1"/>
    </source>
</evidence>
<comment type="similarity">
    <text evidence="1">Belongs to the PemK/MazF family.</text>
</comment>
<dbReference type="GO" id="GO:0004521">
    <property type="term" value="F:RNA endonuclease activity"/>
    <property type="evidence" value="ECO:0007669"/>
    <property type="project" value="TreeGrafter"/>
</dbReference>
<dbReference type="AlphaFoldDB" id="A0A0R1YPZ9"/>
<dbReference type="PATRIC" id="fig|1423786.4.peg.361"/>
<dbReference type="SUPFAM" id="SSF50118">
    <property type="entry name" value="Cell growth inhibitor/plasmid maintenance toxic component"/>
    <property type="match status" value="1"/>
</dbReference>
<accession>A0A0R1YPZ9</accession>
<dbReference type="PANTHER" id="PTHR33988">
    <property type="entry name" value="ENDORIBONUCLEASE MAZF-RELATED"/>
    <property type="match status" value="1"/>
</dbReference>
<dbReference type="Gene3D" id="2.30.30.110">
    <property type="match status" value="1"/>
</dbReference>
<dbReference type="InterPro" id="IPR011067">
    <property type="entry name" value="Plasmid_toxin/cell-grow_inhib"/>
</dbReference>
<dbReference type="GO" id="GO:0006402">
    <property type="term" value="P:mRNA catabolic process"/>
    <property type="evidence" value="ECO:0007669"/>
    <property type="project" value="TreeGrafter"/>
</dbReference>
<protein>
    <recommendedName>
        <fullName evidence="5">Toxin-antitoxin system, toxin component, MazF family</fullName>
    </recommendedName>
</protein>
<name>A0A0R1YPZ9_9LACO</name>
<dbReference type="PANTHER" id="PTHR33988:SF3">
    <property type="entry name" value="ENDORIBONUCLEASE TOXIN CHPB-RELATED"/>
    <property type="match status" value="1"/>
</dbReference>
<comment type="caution">
    <text evidence="3">The sequence shown here is derived from an EMBL/GenBank/DDBJ whole genome shotgun (WGS) entry which is preliminary data.</text>
</comment>
<keyword evidence="2" id="KW-1277">Toxin-antitoxin system</keyword>
<dbReference type="Proteomes" id="UP000051010">
    <property type="component" value="Unassembled WGS sequence"/>
</dbReference>
<dbReference type="EMBL" id="AZFZ01000012">
    <property type="protein sequence ID" value="KRM44544.1"/>
    <property type="molecule type" value="Genomic_DNA"/>
</dbReference>
<dbReference type="GO" id="GO:0003677">
    <property type="term" value="F:DNA binding"/>
    <property type="evidence" value="ECO:0007669"/>
    <property type="project" value="InterPro"/>
</dbReference>
<dbReference type="GO" id="GO:0016075">
    <property type="term" value="P:rRNA catabolic process"/>
    <property type="evidence" value="ECO:0007669"/>
    <property type="project" value="TreeGrafter"/>
</dbReference>